<dbReference type="OrthoDB" id="2563500at2759"/>
<protein>
    <submittedName>
        <fullName evidence="2">Uncharacterized protein</fullName>
    </submittedName>
</protein>
<gene>
    <name evidence="2" type="ORF">PPNO1_LOCUS9748</name>
</gene>
<accession>A0A9P1HDS8</accession>
<evidence type="ECO:0000313" key="3">
    <source>
        <dbReference type="Proteomes" id="UP000838763"/>
    </source>
</evidence>
<keyword evidence="3" id="KW-1185">Reference proteome</keyword>
<evidence type="ECO:0000313" key="2">
    <source>
        <dbReference type="EMBL" id="CAI4220208.1"/>
    </source>
</evidence>
<comment type="caution">
    <text evidence="2">The sequence shown here is derived from an EMBL/GenBank/DDBJ whole genome shotgun (WGS) entry which is preliminary data.</text>
</comment>
<sequence>MAAIECIKMNIELMRVKEGLPQGILGRAVFPLLIKFGLGALVSQYKDLWPKQHDQETTDITGPREQAYLSSLSTFRRAQTRATENRPKPTLERASPQIQLRDGSSLPPRPPVISPLRVSPTGLISQFRTGPNEEVVLLPQSTDLGEDWATPDDYAQLATEMSDYLTWDIGKFPEWAEFDSNRP</sequence>
<dbReference type="Proteomes" id="UP000838763">
    <property type="component" value="Unassembled WGS sequence"/>
</dbReference>
<organism evidence="2 3">
    <name type="scientific">Parascedosporium putredinis</name>
    <dbReference type="NCBI Taxonomy" id="1442378"/>
    <lineage>
        <taxon>Eukaryota</taxon>
        <taxon>Fungi</taxon>
        <taxon>Dikarya</taxon>
        <taxon>Ascomycota</taxon>
        <taxon>Pezizomycotina</taxon>
        <taxon>Sordariomycetes</taxon>
        <taxon>Hypocreomycetidae</taxon>
        <taxon>Microascales</taxon>
        <taxon>Microascaceae</taxon>
        <taxon>Parascedosporium</taxon>
    </lineage>
</organism>
<name>A0A9P1HDS8_9PEZI</name>
<proteinExistence type="predicted"/>
<evidence type="ECO:0000256" key="1">
    <source>
        <dbReference type="SAM" id="MobiDB-lite"/>
    </source>
</evidence>
<dbReference type="AlphaFoldDB" id="A0A9P1HDS8"/>
<dbReference type="EMBL" id="CALLCH030000021">
    <property type="protein sequence ID" value="CAI4220208.1"/>
    <property type="molecule type" value="Genomic_DNA"/>
</dbReference>
<reference evidence="2" key="1">
    <citation type="submission" date="2022-11" db="EMBL/GenBank/DDBJ databases">
        <authorList>
            <person name="Scott C."/>
            <person name="Bruce N."/>
        </authorList>
    </citation>
    <scope>NUCLEOTIDE SEQUENCE</scope>
</reference>
<feature type="region of interest" description="Disordered" evidence="1">
    <location>
        <begin position="78"/>
        <end position="111"/>
    </location>
</feature>